<reference evidence="2" key="1">
    <citation type="submission" date="2021-12" db="EMBL/GenBank/DDBJ databases">
        <authorList>
            <person name="Li Y."/>
        </authorList>
    </citation>
    <scope>NUCLEOTIDE SEQUENCE</scope>
    <source>
        <strain evidence="2">DKSPLA3</strain>
    </source>
</reference>
<dbReference type="Proteomes" id="UP001139089">
    <property type="component" value="Unassembled WGS sequence"/>
</dbReference>
<accession>A0A9X1NTY0</accession>
<evidence type="ECO:0000313" key="3">
    <source>
        <dbReference type="Proteomes" id="UP001139089"/>
    </source>
</evidence>
<protein>
    <submittedName>
        <fullName evidence="2">Uncharacterized protein</fullName>
    </submittedName>
</protein>
<sequence length="345" mass="38651">MLMKDRRRQVRLLMFGALLTLASPAQTHADQLLDLNKAETVKSATAGEELIGDPTFSAGFSATPKCNSPTERACADDKRYRLKLPSYPKLAAIKPVWEIRQWGSRSSFLPEAKKFGSGYGWETPDKRLVVYPDGAIEMAVNGDSEMEGQYDNKRPSKPSLIAGQTIAAPGDYSRDTGSLHEMSQLIFNLDFRLMYENQNKKNGYDPKLNAFSLPVNFTIQNLNNKSSGYGQYVWLQINPYDDRHEKPIRSSDESMVDYGTKMLIYFVPTDRLTAENSHSGEWINLHGDILPYAIRSVQIAADRGILKSGDLTDYKIGGVNIGYELTGLNITTVMFRNLSLKKKGK</sequence>
<dbReference type="AlphaFoldDB" id="A0A9X1NTY0"/>
<proteinExistence type="predicted"/>
<evidence type="ECO:0000256" key="1">
    <source>
        <dbReference type="SAM" id="SignalP"/>
    </source>
</evidence>
<keyword evidence="3" id="KW-1185">Reference proteome</keyword>
<gene>
    <name evidence="2" type="ORF">LRX75_11415</name>
</gene>
<evidence type="ECO:0000313" key="2">
    <source>
        <dbReference type="EMBL" id="MCD7109654.1"/>
    </source>
</evidence>
<organism evidence="2 3">
    <name type="scientific">Rhizobium quercicola</name>
    <dbReference type="NCBI Taxonomy" id="2901226"/>
    <lineage>
        <taxon>Bacteria</taxon>
        <taxon>Pseudomonadati</taxon>
        <taxon>Pseudomonadota</taxon>
        <taxon>Alphaproteobacteria</taxon>
        <taxon>Hyphomicrobiales</taxon>
        <taxon>Rhizobiaceae</taxon>
        <taxon>Rhizobium/Agrobacterium group</taxon>
        <taxon>Rhizobium</taxon>
    </lineage>
</organism>
<dbReference type="RefSeq" id="WP_231814440.1">
    <property type="nucleotide sequence ID" value="NZ_JAJOZR010000006.1"/>
</dbReference>
<comment type="caution">
    <text evidence="2">The sequence shown here is derived from an EMBL/GenBank/DDBJ whole genome shotgun (WGS) entry which is preliminary data.</text>
</comment>
<feature type="chain" id="PRO_5040983928" evidence="1">
    <location>
        <begin position="30"/>
        <end position="345"/>
    </location>
</feature>
<keyword evidence="1" id="KW-0732">Signal</keyword>
<name>A0A9X1NTY0_9HYPH</name>
<dbReference type="EMBL" id="JAJOZR010000006">
    <property type="protein sequence ID" value="MCD7109654.1"/>
    <property type="molecule type" value="Genomic_DNA"/>
</dbReference>
<feature type="signal peptide" evidence="1">
    <location>
        <begin position="1"/>
        <end position="29"/>
    </location>
</feature>